<sequence length="697" mass="77313">MLVSTRAMPQATDSAILSSVLVVTDASGSLKELNALAARTEAKAIIHTGFFGFFDSESAMHMSEEQLKSVSSISKLINDSELYDLHGEVLRERVGSQLSELSLFLSGVEKFDIPVYTTWGANEDLRVLSKFRDESYTVPNLHIVDEFHAPVIEGTNVRIYGLGGAYLPSSLLNSSEYGIATTDGSDVCIGLWQISELMNLIQAEYTTRELNIFLSSQTKKSHKYQFSYLDLLNILFPMDFIVQNALFGRSFMCDQSTLSNSRAKLSAMREYFQVNYKDWLAVLEKQLPGKTEEHKNMYNALISTARFIADPPEDLYLLETPKYSMRTRVSLLSLDRSYLRLGLGSHEVEVNLISTYAKQYLLGDRKDRDKSDSTSGRRGKKLDSIRSEQTQKSTKQNNTESETAQEDSADAQKNSENENSVSDSAPTASNTESQQIGVQGQSDNVAEPQLNPQPLDDSKNKTSSESSDTFDSSSANEATTSESQENKKSKKSKKTRKSKKRNDALDEGVSYSASAEEGNLEDSKLSKFAESAKTAMFIKGATASKIVVSVPPSNSGRNNSDPNSSAKTAVDRLQKSNMLIRSSNAEKKRLKRDKKREFKKAANLVNTESSEPQPAAPQPRMALLFKNGEHDARTILNFLAEKDQELNPVVSFKTKTKPDKTQYKVAYVSFATEEQALQAYQRVDKDSAGTVILISAP</sequence>
<comment type="caution">
    <text evidence="2">The sequence shown here is derived from an EMBL/GenBank/DDBJ whole genome shotgun (WGS) entry which is preliminary data.</text>
</comment>
<evidence type="ECO:0000313" key="3">
    <source>
        <dbReference type="Proteomes" id="UP001362899"/>
    </source>
</evidence>
<keyword evidence="3" id="KW-1185">Reference proteome</keyword>
<feature type="region of interest" description="Disordered" evidence="1">
    <location>
        <begin position="365"/>
        <end position="524"/>
    </location>
</feature>
<feature type="compositionally biased region" description="Polar residues" evidence="1">
    <location>
        <begin position="411"/>
        <end position="444"/>
    </location>
</feature>
<reference evidence="2 3" key="1">
    <citation type="journal article" date="2023" name="Elife">
        <title>Identification of key yeast species and microbe-microbe interactions impacting larval growth of Drosophila in the wild.</title>
        <authorList>
            <person name="Mure A."/>
            <person name="Sugiura Y."/>
            <person name="Maeda R."/>
            <person name="Honda K."/>
            <person name="Sakurai N."/>
            <person name="Takahashi Y."/>
            <person name="Watada M."/>
            <person name="Katoh T."/>
            <person name="Gotoh A."/>
            <person name="Gotoh Y."/>
            <person name="Taniguchi I."/>
            <person name="Nakamura K."/>
            <person name="Hayashi T."/>
            <person name="Katayama T."/>
            <person name="Uemura T."/>
            <person name="Hattori Y."/>
        </authorList>
    </citation>
    <scope>NUCLEOTIDE SEQUENCE [LARGE SCALE GENOMIC DNA]</scope>
    <source>
        <strain evidence="2 3">SB-73</strain>
    </source>
</reference>
<proteinExistence type="predicted"/>
<dbReference type="EMBL" id="BTGC01000003">
    <property type="protein sequence ID" value="GMM50564.1"/>
    <property type="molecule type" value="Genomic_DNA"/>
</dbReference>
<feature type="compositionally biased region" description="Basic residues" evidence="1">
    <location>
        <begin position="488"/>
        <end position="500"/>
    </location>
</feature>
<name>A0AAV5RGE8_STABA</name>
<evidence type="ECO:0000313" key="2">
    <source>
        <dbReference type="EMBL" id="GMM50564.1"/>
    </source>
</evidence>
<feature type="compositionally biased region" description="Polar residues" evidence="1">
    <location>
        <begin position="551"/>
        <end position="567"/>
    </location>
</feature>
<evidence type="ECO:0000256" key="1">
    <source>
        <dbReference type="SAM" id="MobiDB-lite"/>
    </source>
</evidence>
<evidence type="ECO:0008006" key="4">
    <source>
        <dbReference type="Google" id="ProtNLM"/>
    </source>
</evidence>
<dbReference type="Proteomes" id="UP001362899">
    <property type="component" value="Unassembled WGS sequence"/>
</dbReference>
<organism evidence="2 3">
    <name type="scientific">Starmerella bacillaris</name>
    <name type="common">Yeast</name>
    <name type="synonym">Candida zemplinina</name>
    <dbReference type="NCBI Taxonomy" id="1247836"/>
    <lineage>
        <taxon>Eukaryota</taxon>
        <taxon>Fungi</taxon>
        <taxon>Dikarya</taxon>
        <taxon>Ascomycota</taxon>
        <taxon>Saccharomycotina</taxon>
        <taxon>Dipodascomycetes</taxon>
        <taxon>Dipodascales</taxon>
        <taxon>Trichomonascaceae</taxon>
        <taxon>Starmerella</taxon>
    </lineage>
</organism>
<feature type="region of interest" description="Disordered" evidence="1">
    <location>
        <begin position="549"/>
        <end position="617"/>
    </location>
</feature>
<feature type="compositionally biased region" description="Low complexity" evidence="1">
    <location>
        <begin position="463"/>
        <end position="483"/>
    </location>
</feature>
<dbReference type="AlphaFoldDB" id="A0AAV5RGE8"/>
<gene>
    <name evidence="2" type="ORF">DASB73_015220</name>
</gene>
<accession>A0AAV5RGE8</accession>
<protein>
    <recommendedName>
        <fullName evidence="4">RRM domain-containing protein</fullName>
    </recommendedName>
</protein>
<feature type="compositionally biased region" description="Polar residues" evidence="1">
    <location>
        <begin position="387"/>
        <end position="402"/>
    </location>
</feature>